<gene>
    <name evidence="2" type="ORF">FRE64_15365</name>
</gene>
<evidence type="ECO:0000313" key="2">
    <source>
        <dbReference type="EMBL" id="QDZ41201.1"/>
    </source>
</evidence>
<dbReference type="KEGG" id="enn:FRE64_15365"/>
<feature type="region of interest" description="Disordered" evidence="1">
    <location>
        <begin position="1"/>
        <end position="22"/>
    </location>
</feature>
<dbReference type="Proteomes" id="UP000318453">
    <property type="component" value="Chromosome"/>
</dbReference>
<accession>A0A5B8NRR2</accession>
<dbReference type="OrthoDB" id="456116at2"/>
<proteinExistence type="predicted"/>
<dbReference type="EMBL" id="CP042326">
    <property type="protein sequence ID" value="QDZ41201.1"/>
    <property type="molecule type" value="Genomic_DNA"/>
</dbReference>
<evidence type="ECO:0000256" key="1">
    <source>
        <dbReference type="SAM" id="MobiDB-lite"/>
    </source>
</evidence>
<keyword evidence="3" id="KW-1185">Reference proteome</keyword>
<protein>
    <submittedName>
        <fullName evidence="2">DUF1997 domain-containing protein</fullName>
    </submittedName>
</protein>
<dbReference type="InterPro" id="IPR023393">
    <property type="entry name" value="START-like_dom_sf"/>
</dbReference>
<evidence type="ECO:0000313" key="3">
    <source>
        <dbReference type="Proteomes" id="UP000318453"/>
    </source>
</evidence>
<sequence>MECQSNQMQNLETETKIKQPTSSPLEFRNQFEGKMTMLSDAETVQEYLDAHQGWFVRCASPMTVEPIGENSYALTIGRFGALGFELEPKIGVELLPENNGIYRMETVPIARNDDHLYEVDYQAELQLAENPEKAEPKNCDTITEVEWTLDLGVAIYFPQFIYRFPKPVIRRTGNRVLAQIVRQVSRRLTYKVQQDFHRTYNLPFPS</sequence>
<name>A0A5B8NRR2_9CHRO</name>
<dbReference type="AlphaFoldDB" id="A0A5B8NRR2"/>
<dbReference type="Pfam" id="PF09366">
    <property type="entry name" value="DUF1997"/>
    <property type="match status" value="1"/>
</dbReference>
<reference evidence="2" key="1">
    <citation type="submission" date="2019-08" db="EMBL/GenBank/DDBJ databases">
        <title>Carotenoids and Carotenoid Binding Proteins in the Halophilic Cyanobacterium Euhalothece sp. ZM00.</title>
        <authorList>
            <person name="Cho S.M."/>
            <person name="Song J.Y."/>
            <person name="Park Y.-I."/>
        </authorList>
    </citation>
    <scope>NUCLEOTIDE SEQUENCE [LARGE SCALE GENOMIC DNA]</scope>
    <source>
        <strain evidence="2">Z-M001</strain>
    </source>
</reference>
<organism evidence="2 3">
    <name type="scientific">Euhalothece natronophila Z-M001</name>
    <dbReference type="NCBI Taxonomy" id="522448"/>
    <lineage>
        <taxon>Bacteria</taxon>
        <taxon>Bacillati</taxon>
        <taxon>Cyanobacteriota</taxon>
        <taxon>Cyanophyceae</taxon>
        <taxon>Oscillatoriophycideae</taxon>
        <taxon>Chroococcales</taxon>
        <taxon>Halothecacae</taxon>
        <taxon>Halothece cluster</taxon>
        <taxon>Euhalothece</taxon>
    </lineage>
</organism>
<dbReference type="Gene3D" id="3.30.530.20">
    <property type="match status" value="1"/>
</dbReference>
<dbReference type="InterPro" id="IPR018971">
    <property type="entry name" value="DUF1997"/>
</dbReference>